<evidence type="ECO:0000313" key="1">
    <source>
        <dbReference type="EMBL" id="MDG3585684.1"/>
    </source>
</evidence>
<dbReference type="Proteomes" id="UP001153642">
    <property type="component" value="Unassembled WGS sequence"/>
</dbReference>
<dbReference type="SUPFAM" id="SSF82171">
    <property type="entry name" value="DPP6 N-terminal domain-like"/>
    <property type="match status" value="1"/>
</dbReference>
<comment type="caution">
    <text evidence="1">The sequence shown here is derived from an EMBL/GenBank/DDBJ whole genome shotgun (WGS) entry which is preliminary data.</text>
</comment>
<accession>A0ABT6FRK9</accession>
<reference evidence="1" key="1">
    <citation type="submission" date="2022-11" db="EMBL/GenBank/DDBJ databases">
        <title>High-quality draft genome sequence of Galbibacter sp. strain CMA-7.</title>
        <authorList>
            <person name="Wei L."/>
            <person name="Dong C."/>
            <person name="Shao Z."/>
        </authorList>
    </citation>
    <scope>NUCLEOTIDE SEQUENCE</scope>
    <source>
        <strain evidence="1">CMA-7</strain>
    </source>
</reference>
<dbReference type="EMBL" id="JAPMUA010000002">
    <property type="protein sequence ID" value="MDG3585684.1"/>
    <property type="molecule type" value="Genomic_DNA"/>
</dbReference>
<dbReference type="RefSeq" id="WP_277899057.1">
    <property type="nucleotide sequence ID" value="NZ_JAPMUA010000002.1"/>
</dbReference>
<name>A0ABT6FRK9_9FLAO</name>
<sequence length="302" mass="33957">MKTTYFIFFLIIIMGCGNKTNKVVAPVINYPAPYPSSTALRFLPGIVSSDRLDFNAAFSRDGKTFYFSRSANGISDIYLTEYKDGNWSPFYMAGFSKGPYSEADPVFALNGSLYFISDRPIHDNDTIHDFNIWYVSPSADGNWSDPRLENTVNSDSTEFYISFGTKGNLYFASNRSGGYGNHDIYMSELKDGHYTTPINLGSAINAPEREHDPYISSDEKAIIFTSVDRKDSRGSADLYYSIKRDDGTWKPAKNLGTNINTSSYDFCPYVTPDGKYFFYSSERDVKWVGVGALPDKLAIHLH</sequence>
<gene>
    <name evidence="1" type="ORF">OSR52_07360</name>
</gene>
<dbReference type="Pfam" id="PF07676">
    <property type="entry name" value="PD40"/>
    <property type="match status" value="4"/>
</dbReference>
<organism evidence="1 2">
    <name type="scientific">Galbibacter pacificus</name>
    <dbReference type="NCBI Taxonomy" id="2996052"/>
    <lineage>
        <taxon>Bacteria</taxon>
        <taxon>Pseudomonadati</taxon>
        <taxon>Bacteroidota</taxon>
        <taxon>Flavobacteriia</taxon>
        <taxon>Flavobacteriales</taxon>
        <taxon>Flavobacteriaceae</taxon>
        <taxon>Galbibacter</taxon>
    </lineage>
</organism>
<protein>
    <recommendedName>
        <fullName evidence="3">WD40-like Beta Propeller Repeat</fullName>
    </recommendedName>
</protein>
<keyword evidence="2" id="KW-1185">Reference proteome</keyword>
<evidence type="ECO:0008006" key="3">
    <source>
        <dbReference type="Google" id="ProtNLM"/>
    </source>
</evidence>
<evidence type="ECO:0000313" key="2">
    <source>
        <dbReference type="Proteomes" id="UP001153642"/>
    </source>
</evidence>
<dbReference type="PROSITE" id="PS51257">
    <property type="entry name" value="PROKAR_LIPOPROTEIN"/>
    <property type="match status" value="1"/>
</dbReference>
<dbReference type="InterPro" id="IPR011659">
    <property type="entry name" value="WD40"/>
</dbReference>
<proteinExistence type="predicted"/>
<dbReference type="Gene3D" id="2.120.10.30">
    <property type="entry name" value="TolB, C-terminal domain"/>
    <property type="match status" value="2"/>
</dbReference>
<dbReference type="InterPro" id="IPR011042">
    <property type="entry name" value="6-blade_b-propeller_TolB-like"/>
</dbReference>